<keyword evidence="1" id="KW-0472">Membrane</keyword>
<reference evidence="3" key="1">
    <citation type="journal article" date="2023" name="ISME J.">
        <title>Emergence of putative energy parasites within Clostridia revealed by genome analysis of a novel endosymbiotic clade.</title>
        <authorList>
            <person name="Takahashi K."/>
            <person name="Kuwahara H."/>
            <person name="Horikawa Y."/>
            <person name="Izawa K."/>
            <person name="Kato D."/>
            <person name="Inagaki T."/>
            <person name="Yuki M."/>
            <person name="Ohkuma M."/>
            <person name="Hongoh Y."/>
        </authorList>
    </citation>
    <scope>NUCLEOTIDE SEQUENCE</scope>
    <source>
        <strain evidence="3">RsTa-C01</strain>
    </source>
</reference>
<evidence type="ECO:0000256" key="1">
    <source>
        <dbReference type="SAM" id="Phobius"/>
    </source>
</evidence>
<evidence type="ECO:0000259" key="2">
    <source>
        <dbReference type="PROSITE" id="PS51782"/>
    </source>
</evidence>
<dbReference type="SMART" id="SM00257">
    <property type="entry name" value="LysM"/>
    <property type="match status" value="1"/>
</dbReference>
<accession>A0AA48HZI4</accession>
<keyword evidence="1" id="KW-1133">Transmembrane helix</keyword>
<gene>
    <name evidence="3" type="ORF">RsTaC01_0343</name>
</gene>
<dbReference type="AlphaFoldDB" id="A0AA48HZI4"/>
<dbReference type="InterPro" id="IPR018392">
    <property type="entry name" value="LysM"/>
</dbReference>
<evidence type="ECO:0000313" key="3">
    <source>
        <dbReference type="EMBL" id="BED92569.1"/>
    </source>
</evidence>
<protein>
    <submittedName>
        <fullName evidence="3">LysM peptidoglycan-binding domain-containing protein</fullName>
    </submittedName>
</protein>
<proteinExistence type="predicted"/>
<sequence>MINNYIQIAKLFSSELIKVTVSYKNKKIIDKNMYIINKIAYKKETVELFKRLRSIFFGQDKLEDFIEFFISNNNFYCIFRYKDAESINLKYDKKILTSVFEERTQILELILVKIELLKNLPKEILACITKPENIQVDLEKKIYIKYNFQDIFKNDKNLNLDDVISKNIHDIIFTIFQKESQNKYNVKMQMILDKCKNKIYESIPELIIDFKNSEKSIKNSGIVSYIKTQIFLRKYLIKKYTNLAIILAVTAGLSYLVYIKLNEGNKPADSIKLVSIGGINYTADIKDDSKKNIILDGSYVSQTIDTHNIPELIISSDSDIDFEDHVVKQTDTLDSICDEYYGTTDYKNSVLSFNNIENQEDIKPGNILKLPDILSILEENFE</sequence>
<keyword evidence="1" id="KW-0812">Transmembrane</keyword>
<dbReference type="CDD" id="cd00118">
    <property type="entry name" value="LysM"/>
    <property type="match status" value="1"/>
</dbReference>
<name>A0AA48HZI4_9FIRM</name>
<dbReference type="KEGG" id="ptrh:RsTaC01_0343"/>
<feature type="domain" description="LysM" evidence="2">
    <location>
        <begin position="323"/>
        <end position="370"/>
    </location>
</feature>
<organism evidence="3">
    <name type="scientific">Candidatus Paraimprobicoccus trichonymphae</name>
    <dbReference type="NCBI Taxonomy" id="3033793"/>
    <lineage>
        <taxon>Bacteria</taxon>
        <taxon>Bacillati</taxon>
        <taxon>Bacillota</taxon>
        <taxon>Clostridia</taxon>
        <taxon>Candidatus Paraimprobicoccus</taxon>
    </lineage>
</organism>
<dbReference type="EMBL" id="AP027925">
    <property type="protein sequence ID" value="BED92569.1"/>
    <property type="molecule type" value="Genomic_DNA"/>
</dbReference>
<dbReference type="Proteomes" id="UP001335720">
    <property type="component" value="Chromosome"/>
</dbReference>
<dbReference type="InterPro" id="IPR036779">
    <property type="entry name" value="LysM_dom_sf"/>
</dbReference>
<dbReference type="PROSITE" id="PS51782">
    <property type="entry name" value="LYSM"/>
    <property type="match status" value="1"/>
</dbReference>
<dbReference type="Gene3D" id="3.10.350.10">
    <property type="entry name" value="LysM domain"/>
    <property type="match status" value="1"/>
</dbReference>
<feature type="transmembrane region" description="Helical" evidence="1">
    <location>
        <begin position="240"/>
        <end position="258"/>
    </location>
</feature>